<evidence type="ECO:0000256" key="3">
    <source>
        <dbReference type="ARBA" id="ARBA00023125"/>
    </source>
</evidence>
<comment type="similarity">
    <text evidence="1">Belongs to the LysR transcriptional regulatory family.</text>
</comment>
<reference evidence="6 7" key="1">
    <citation type="submission" date="2019-02" db="EMBL/GenBank/DDBJ databases">
        <title>Genomic Encyclopedia of Type Strains, Phase IV (KMG-IV): sequencing the most valuable type-strain genomes for metagenomic binning, comparative biology and taxonomic classification.</title>
        <authorList>
            <person name="Goeker M."/>
        </authorList>
    </citation>
    <scope>NUCLEOTIDE SEQUENCE [LARGE SCALE GENOMIC DNA]</scope>
    <source>
        <strain evidence="6 7">K24</strain>
    </source>
</reference>
<gene>
    <name evidence="6" type="ORF">EV675_2744</name>
</gene>
<dbReference type="InterPro" id="IPR036388">
    <property type="entry name" value="WH-like_DNA-bd_sf"/>
</dbReference>
<dbReference type="RefSeq" id="WP_130357765.1">
    <property type="nucleotide sequence ID" value="NZ_SGXC01000001.1"/>
</dbReference>
<evidence type="ECO:0000256" key="4">
    <source>
        <dbReference type="ARBA" id="ARBA00023163"/>
    </source>
</evidence>
<proteinExistence type="inferred from homology"/>
<protein>
    <submittedName>
        <fullName evidence="6">LysR family transcriptional regulator</fullName>
    </submittedName>
</protein>
<dbReference type="AlphaFoldDB" id="A0A4Q7NP14"/>
<dbReference type="PANTHER" id="PTHR30126:SF94">
    <property type="entry name" value="LYSR FAMILY TRANSCRIPTIONAL REGULATOR"/>
    <property type="match status" value="1"/>
</dbReference>
<evidence type="ECO:0000313" key="7">
    <source>
        <dbReference type="Proteomes" id="UP000292445"/>
    </source>
</evidence>
<evidence type="ECO:0000259" key="5">
    <source>
        <dbReference type="PROSITE" id="PS50931"/>
    </source>
</evidence>
<comment type="caution">
    <text evidence="6">The sequence shown here is derived from an EMBL/GenBank/DDBJ whole genome shotgun (WGS) entry which is preliminary data.</text>
</comment>
<name>A0A4Q7NP14_9BURK</name>
<dbReference type="SUPFAM" id="SSF46785">
    <property type="entry name" value="Winged helix' DNA-binding domain"/>
    <property type="match status" value="1"/>
</dbReference>
<dbReference type="EMBL" id="SGXC01000001">
    <property type="protein sequence ID" value="RZS86696.1"/>
    <property type="molecule type" value="Genomic_DNA"/>
</dbReference>
<dbReference type="PROSITE" id="PS50931">
    <property type="entry name" value="HTH_LYSR"/>
    <property type="match status" value="1"/>
</dbReference>
<dbReference type="FunFam" id="1.10.10.10:FF:000001">
    <property type="entry name" value="LysR family transcriptional regulator"/>
    <property type="match status" value="1"/>
</dbReference>
<evidence type="ECO:0000256" key="1">
    <source>
        <dbReference type="ARBA" id="ARBA00009437"/>
    </source>
</evidence>
<feature type="domain" description="HTH lysR-type" evidence="5">
    <location>
        <begin position="1"/>
        <end position="58"/>
    </location>
</feature>
<dbReference type="PANTHER" id="PTHR30126">
    <property type="entry name" value="HTH-TYPE TRANSCRIPTIONAL REGULATOR"/>
    <property type="match status" value="1"/>
</dbReference>
<dbReference type="InterPro" id="IPR036390">
    <property type="entry name" value="WH_DNA-bd_sf"/>
</dbReference>
<dbReference type="CDD" id="cd05466">
    <property type="entry name" value="PBP2_LTTR_substrate"/>
    <property type="match status" value="1"/>
</dbReference>
<dbReference type="InterPro" id="IPR005119">
    <property type="entry name" value="LysR_subst-bd"/>
</dbReference>
<dbReference type="Pfam" id="PF03466">
    <property type="entry name" value="LysR_substrate"/>
    <property type="match status" value="1"/>
</dbReference>
<keyword evidence="3" id="KW-0238">DNA-binding</keyword>
<sequence>MTLKQLEAFYWAATCASFAIAAERLHLSISSLSKRINELEQSLGVGLFDRSGHKAELSEAGRRLVPRAWNLLQEAEAVRRCVAVDTGLAGRCRIGVGELTALTWLPRLLKLARKEHPDLVVEPMVEVGAALEHGLESGQLDCAVIAGRSPRPDICSERIGEARFSWVIASDTEPGANAMSDRLLDAYPLITLALGAGTTRLLDDWLNDSGLDVRQRLICNNWGAIAGLVSEGVGVGMLPAAWAAELARRGRIRVLKSSPALGPLPYSFRWRRDDTRPVVPGMLAIARQAIDFSARNRLL</sequence>
<dbReference type="Gene3D" id="3.40.190.10">
    <property type="entry name" value="Periplasmic binding protein-like II"/>
    <property type="match status" value="2"/>
</dbReference>
<accession>A0A4Q7NP14</accession>
<dbReference type="Gene3D" id="1.10.10.10">
    <property type="entry name" value="Winged helix-like DNA-binding domain superfamily/Winged helix DNA-binding domain"/>
    <property type="match status" value="1"/>
</dbReference>
<dbReference type="GO" id="GO:0000976">
    <property type="term" value="F:transcription cis-regulatory region binding"/>
    <property type="evidence" value="ECO:0007669"/>
    <property type="project" value="TreeGrafter"/>
</dbReference>
<keyword evidence="4" id="KW-0804">Transcription</keyword>
<dbReference type="OrthoDB" id="8651113at2"/>
<dbReference type="Pfam" id="PF00126">
    <property type="entry name" value="HTH_1"/>
    <property type="match status" value="1"/>
</dbReference>
<evidence type="ECO:0000313" key="6">
    <source>
        <dbReference type="EMBL" id="RZS86696.1"/>
    </source>
</evidence>
<keyword evidence="2" id="KW-0805">Transcription regulation</keyword>
<keyword evidence="7" id="KW-1185">Reference proteome</keyword>
<dbReference type="SUPFAM" id="SSF53850">
    <property type="entry name" value="Periplasmic binding protein-like II"/>
    <property type="match status" value="1"/>
</dbReference>
<organism evidence="6 7">
    <name type="scientific">Pigmentiphaga kullae</name>
    <dbReference type="NCBI Taxonomy" id="151784"/>
    <lineage>
        <taxon>Bacteria</taxon>
        <taxon>Pseudomonadati</taxon>
        <taxon>Pseudomonadota</taxon>
        <taxon>Betaproteobacteria</taxon>
        <taxon>Burkholderiales</taxon>
        <taxon>Alcaligenaceae</taxon>
        <taxon>Pigmentiphaga</taxon>
    </lineage>
</organism>
<dbReference type="InterPro" id="IPR000847">
    <property type="entry name" value="LysR_HTH_N"/>
</dbReference>
<evidence type="ECO:0000256" key="2">
    <source>
        <dbReference type="ARBA" id="ARBA00023015"/>
    </source>
</evidence>
<dbReference type="GO" id="GO:0003700">
    <property type="term" value="F:DNA-binding transcription factor activity"/>
    <property type="evidence" value="ECO:0007669"/>
    <property type="project" value="InterPro"/>
</dbReference>
<dbReference type="Proteomes" id="UP000292445">
    <property type="component" value="Unassembled WGS sequence"/>
</dbReference>